<evidence type="ECO:0000313" key="1">
    <source>
        <dbReference type="EMBL" id="KAJ0046875.1"/>
    </source>
</evidence>
<organism evidence="1 2">
    <name type="scientific">Pistacia integerrima</name>
    <dbReference type="NCBI Taxonomy" id="434235"/>
    <lineage>
        <taxon>Eukaryota</taxon>
        <taxon>Viridiplantae</taxon>
        <taxon>Streptophyta</taxon>
        <taxon>Embryophyta</taxon>
        <taxon>Tracheophyta</taxon>
        <taxon>Spermatophyta</taxon>
        <taxon>Magnoliopsida</taxon>
        <taxon>eudicotyledons</taxon>
        <taxon>Gunneridae</taxon>
        <taxon>Pentapetalae</taxon>
        <taxon>rosids</taxon>
        <taxon>malvids</taxon>
        <taxon>Sapindales</taxon>
        <taxon>Anacardiaceae</taxon>
        <taxon>Pistacia</taxon>
    </lineage>
</organism>
<proteinExistence type="predicted"/>
<comment type="caution">
    <text evidence="1">The sequence shown here is derived from an EMBL/GenBank/DDBJ whole genome shotgun (WGS) entry which is preliminary data.</text>
</comment>
<sequence>MEAKRKRKALADCTNTIPPSSSIKKPSFSSAIKKVLSEPKDKSVIQSKSKSAVGANAADENHSETGTKTPSSSSVASTPAKSFSVSGAGDESRVVEPCSVYSRRRTAEKRKYKGKEVALPFDGSHAVNLNTDIVKSKEDGKTFPSKSSIKHRKKKKEDDSLHTMSQDFIEKQRAYFAEIDAFELSEEEASDQSE</sequence>
<keyword evidence="2" id="KW-1185">Reference proteome</keyword>
<gene>
    <name evidence="1" type="ORF">Pint_06660</name>
</gene>
<name>A0ACC0Z6S8_9ROSI</name>
<evidence type="ECO:0000313" key="2">
    <source>
        <dbReference type="Proteomes" id="UP001163603"/>
    </source>
</evidence>
<reference evidence="2" key="1">
    <citation type="journal article" date="2023" name="G3 (Bethesda)">
        <title>Genome assembly and association tests identify interacting loci associated with vigor, precocity, and sex in interspecific pistachio rootstocks.</title>
        <authorList>
            <person name="Palmer W."/>
            <person name="Jacygrad E."/>
            <person name="Sagayaradj S."/>
            <person name="Cavanaugh K."/>
            <person name="Han R."/>
            <person name="Bertier L."/>
            <person name="Beede B."/>
            <person name="Kafkas S."/>
            <person name="Golino D."/>
            <person name="Preece J."/>
            <person name="Michelmore R."/>
        </authorList>
    </citation>
    <scope>NUCLEOTIDE SEQUENCE [LARGE SCALE GENOMIC DNA]</scope>
</reference>
<dbReference type="EMBL" id="CM047738">
    <property type="protein sequence ID" value="KAJ0046875.1"/>
    <property type="molecule type" value="Genomic_DNA"/>
</dbReference>
<protein>
    <submittedName>
        <fullName evidence="1">Uncharacterized protein</fullName>
    </submittedName>
</protein>
<dbReference type="Proteomes" id="UP001163603">
    <property type="component" value="Chromosome 3"/>
</dbReference>
<accession>A0ACC0Z6S8</accession>